<dbReference type="eggNOG" id="ENOG502S03U">
    <property type="taxonomic scope" value="Eukaryota"/>
</dbReference>
<dbReference type="GeneID" id="9228203"/>
<dbReference type="Gene3D" id="1.25.10.50">
    <property type="match status" value="1"/>
</dbReference>
<keyword evidence="2" id="KW-1185">Reference proteome</keyword>
<accession>C5FW38</accession>
<dbReference type="EMBL" id="DS995706">
    <property type="protein sequence ID" value="EEQ34122.1"/>
    <property type="molecule type" value="Genomic_DNA"/>
</dbReference>
<protein>
    <submittedName>
        <fullName evidence="1">Uncharacterized protein</fullName>
    </submittedName>
</protein>
<proteinExistence type="predicted"/>
<gene>
    <name evidence="1" type="ORF">MCYG_06941</name>
</gene>
<dbReference type="Proteomes" id="UP000002035">
    <property type="component" value="Unassembled WGS sequence"/>
</dbReference>
<evidence type="ECO:0000313" key="1">
    <source>
        <dbReference type="EMBL" id="EEQ34122.1"/>
    </source>
</evidence>
<dbReference type="STRING" id="554155.C5FW38"/>
<dbReference type="AlphaFoldDB" id="C5FW38"/>
<dbReference type="OMA" id="PSAQWAH"/>
<evidence type="ECO:0000313" key="2">
    <source>
        <dbReference type="Proteomes" id="UP000002035"/>
    </source>
</evidence>
<dbReference type="VEuPathDB" id="FungiDB:MCYG_06941"/>
<name>C5FW38_ARTOC</name>
<dbReference type="HOGENOM" id="CLU_014593_0_0_1"/>
<sequence>MSRPTSFDQVTRNLEQALADPSTALNVHLIDKLGAEVVAQTDHNLSKALITLISRVLPVLQEDPSPVTALARKVARFLSFAELQSIDPPIDFVAGIRAGIPPINSLTLCLIAKASESPSHVAEVAGNSSLVRSIVELWLSTDDSGVSQAAFDVLWSLLEADHLVSNSTEGRSNNGPQHSGPMWRRLFQNTSSSERSICSLRTCPTKTIAQGRLMEFVVKVGSLSWSAISTSHFPDIESSVQSDSLLSFVAIRMVDTSDLLLHMTLLQFLRQMLEIGAPGLRPCNSKSSSLIPAFSSPSLEFLITNGLHRKVINCYLDPTTLDSATGNFLASPVKAYVSAYAALYPNHMLQEHQAQRDRLCSRILEAFKIPSAQWAHGPVPIGDLDILASLPRVMLVESGKRGLNPLLSVPSKPLHIETLICLGKVFHGPASFEDAMDIDQTVNRGPDPTSTRAEAAAARVLYFQYLNSHPDFWSNIIEAAEIIAMQDTAIASINLIKNVVTANWAVLSSADEASTLTSSRFVLPTESVVSQLGPSSQGSLPVSGAWALLVPPALTVVLPYLFKQPPSYANFVAGGAGDTESAVWRIATTKYDALVALQSAVQRMESTAGGLDDIKRTLKRRVAEGPMGAPNQIGSRIEALEL</sequence>
<organism evidence="1 2">
    <name type="scientific">Arthroderma otae (strain ATCC MYA-4605 / CBS 113480)</name>
    <name type="common">Microsporum canis</name>
    <dbReference type="NCBI Taxonomy" id="554155"/>
    <lineage>
        <taxon>Eukaryota</taxon>
        <taxon>Fungi</taxon>
        <taxon>Dikarya</taxon>
        <taxon>Ascomycota</taxon>
        <taxon>Pezizomycotina</taxon>
        <taxon>Eurotiomycetes</taxon>
        <taxon>Eurotiomycetidae</taxon>
        <taxon>Onygenales</taxon>
        <taxon>Arthrodermataceae</taxon>
        <taxon>Microsporum</taxon>
    </lineage>
</organism>
<dbReference type="RefSeq" id="XP_002844977.1">
    <property type="nucleotide sequence ID" value="XM_002844931.1"/>
</dbReference>
<reference evidence="2" key="1">
    <citation type="journal article" date="2012" name="MBio">
        <title>Comparative genome analysis of Trichophyton rubrum and related dermatophytes reveals candidate genes involved in infection.</title>
        <authorList>
            <person name="Martinez D.A."/>
            <person name="Oliver B.G."/>
            <person name="Graeser Y."/>
            <person name="Goldberg J.M."/>
            <person name="Li W."/>
            <person name="Martinez-Rossi N.M."/>
            <person name="Monod M."/>
            <person name="Shelest E."/>
            <person name="Barton R.C."/>
            <person name="Birch E."/>
            <person name="Brakhage A.A."/>
            <person name="Chen Z."/>
            <person name="Gurr S.J."/>
            <person name="Heiman D."/>
            <person name="Heitman J."/>
            <person name="Kosti I."/>
            <person name="Rossi A."/>
            <person name="Saif S."/>
            <person name="Samalova M."/>
            <person name="Saunders C.W."/>
            <person name="Shea T."/>
            <person name="Summerbell R.C."/>
            <person name="Xu J."/>
            <person name="Young S."/>
            <person name="Zeng Q."/>
            <person name="Birren B.W."/>
            <person name="Cuomo C.A."/>
            <person name="White T.C."/>
        </authorList>
    </citation>
    <scope>NUCLEOTIDE SEQUENCE [LARGE SCALE GENOMIC DNA]</scope>
    <source>
        <strain evidence="2">ATCC MYA-4605 / CBS 113480</strain>
    </source>
</reference>
<dbReference type="OrthoDB" id="4538483at2759"/>